<evidence type="ECO:0000256" key="1">
    <source>
        <dbReference type="SAM" id="MobiDB-lite"/>
    </source>
</evidence>
<feature type="domain" description="Endonuclease/exonuclease/phosphatase" evidence="2">
    <location>
        <begin position="86"/>
        <end position="343"/>
    </location>
</feature>
<dbReference type="InterPro" id="IPR005135">
    <property type="entry name" value="Endo/exonuclease/phosphatase"/>
</dbReference>
<accession>Q2S3Z5</accession>
<evidence type="ECO:0000259" key="2">
    <source>
        <dbReference type="Pfam" id="PF03372"/>
    </source>
</evidence>
<dbReference type="AlphaFoldDB" id="Q2S3Z5"/>
<sequence>MGVWKKVDRVLNFSLHDGPRQGLRFTPLPPPPIARCIPFMRSFLPLLLTVCLVTACGPDAPSPAPTTGMALPADYAFPEADTIRVATWNLEHFVDGHDNPYIDAGTENTPAPDLKNRKRRVARALRRLDADLLVLQEAESEAFLQSFVEDRLGDTGYRFATSVESPTWYMNVVLLSRYPLGVVRNYADVVTPIVGQEADNGEPAAQSLTNHRLWTADVRVAPNRVWTLIGAHLKAGRSAADRGWRIGQIRFLHAELSRLRDDRPAAKMLVAGDLNSLPDSPELRLLLNNPDRPAPDSVQPGRVPGDIRFTDPLSDRPPLPIPRTIPSVSSTTFCPIPPSLTGSWTVRSAWPAPCLPTRWPRPATTSPSPRPSSAVPSKPTGLVKIVRQGRRYAPLLRHPGGASPTVYICTHRREYFLHSPRDTSVTLCLRHPGILFAAI</sequence>
<reference evidence="3 4" key="1">
    <citation type="journal article" date="2005" name="Proc. Natl. Acad. Sci. U.S.A.">
        <title>The genome of Salinibacter ruber: convergence and gene exchange among hyperhalophilic bacteria and archaea.</title>
        <authorList>
            <person name="Mongodin E.F."/>
            <person name="Nelson K.E."/>
            <person name="Daugherty S."/>
            <person name="Deboy R.T."/>
            <person name="Wister J."/>
            <person name="Khouri H."/>
            <person name="Weidman J."/>
            <person name="Walsh D.A."/>
            <person name="Papke R.T."/>
            <person name="Sanchez Perez G."/>
            <person name="Sharma A.K."/>
            <person name="Nesbo C.L."/>
            <person name="MacLeod D."/>
            <person name="Bapteste E."/>
            <person name="Doolittle W.F."/>
            <person name="Charlebois R.L."/>
            <person name="Legault B."/>
            <person name="Rodriguez-Valera F."/>
        </authorList>
    </citation>
    <scope>NUCLEOTIDE SEQUENCE [LARGE SCALE GENOMIC DNA]</scope>
    <source>
        <strain evidence="4">DSM 13855 / CECT 5946 / M31</strain>
    </source>
</reference>
<dbReference type="Gene3D" id="3.60.10.10">
    <property type="entry name" value="Endonuclease/exonuclease/phosphatase"/>
    <property type="match status" value="1"/>
</dbReference>
<dbReference type="eggNOG" id="COG3568">
    <property type="taxonomic scope" value="Bacteria"/>
</dbReference>
<protein>
    <submittedName>
        <fullName evidence="3">Endonuclease/exonuclease/phosphatase family</fullName>
    </submittedName>
</protein>
<keyword evidence="3" id="KW-0378">Hydrolase</keyword>
<dbReference type="Pfam" id="PF03372">
    <property type="entry name" value="Exo_endo_phos"/>
    <property type="match status" value="1"/>
</dbReference>
<dbReference type="EnsemblBacteria" id="ABC44405">
    <property type="protein sequence ID" value="ABC44405"/>
    <property type="gene ID" value="SRU_0954"/>
</dbReference>
<evidence type="ECO:0000313" key="4">
    <source>
        <dbReference type="Proteomes" id="UP000008674"/>
    </source>
</evidence>
<name>Q2S3Z5_SALRD</name>
<dbReference type="SUPFAM" id="SSF56219">
    <property type="entry name" value="DNase I-like"/>
    <property type="match status" value="1"/>
</dbReference>
<keyword evidence="4" id="KW-1185">Reference proteome</keyword>
<feature type="region of interest" description="Disordered" evidence="1">
    <location>
        <begin position="359"/>
        <end position="378"/>
    </location>
</feature>
<dbReference type="InterPro" id="IPR036691">
    <property type="entry name" value="Endo/exonu/phosph_ase_sf"/>
</dbReference>
<dbReference type="GO" id="GO:0004519">
    <property type="term" value="F:endonuclease activity"/>
    <property type="evidence" value="ECO:0007669"/>
    <property type="project" value="UniProtKB-KW"/>
</dbReference>
<dbReference type="Proteomes" id="UP000008674">
    <property type="component" value="Chromosome"/>
</dbReference>
<dbReference type="STRING" id="309807.SRU_0954"/>
<dbReference type="EMBL" id="CP000159">
    <property type="protein sequence ID" value="ABC44405.1"/>
    <property type="molecule type" value="Genomic_DNA"/>
</dbReference>
<gene>
    <name evidence="3" type="ordered locus">SRU_0954</name>
</gene>
<dbReference type="OrthoDB" id="5500612at2"/>
<dbReference type="KEGG" id="sru:SRU_0954"/>
<dbReference type="HOGENOM" id="CLU_623873_0_0_10"/>
<keyword evidence="3" id="KW-0255">Endonuclease</keyword>
<proteinExistence type="predicted"/>
<organism evidence="3 4">
    <name type="scientific">Salinibacter ruber (strain DSM 13855 / M31)</name>
    <dbReference type="NCBI Taxonomy" id="309807"/>
    <lineage>
        <taxon>Bacteria</taxon>
        <taxon>Pseudomonadati</taxon>
        <taxon>Rhodothermota</taxon>
        <taxon>Rhodothermia</taxon>
        <taxon>Rhodothermales</taxon>
        <taxon>Salinibacteraceae</taxon>
        <taxon>Salinibacter</taxon>
    </lineage>
</organism>
<evidence type="ECO:0000313" key="3">
    <source>
        <dbReference type="EMBL" id="ABC44405.1"/>
    </source>
</evidence>
<keyword evidence="3" id="KW-0540">Nuclease</keyword>